<dbReference type="AlphaFoldDB" id="A0A9D2PMN5"/>
<dbReference type="InterPro" id="IPR005358">
    <property type="entry name" value="Puta_zinc/iron-chelating_dom"/>
</dbReference>
<protein>
    <submittedName>
        <fullName evidence="1">YkgJ family cysteine cluster protein</fullName>
    </submittedName>
</protein>
<feature type="non-terminal residue" evidence="1">
    <location>
        <position position="210"/>
    </location>
</feature>
<dbReference type="Pfam" id="PF03692">
    <property type="entry name" value="CxxCxxCC"/>
    <property type="match status" value="1"/>
</dbReference>
<evidence type="ECO:0000313" key="2">
    <source>
        <dbReference type="Proteomes" id="UP000823886"/>
    </source>
</evidence>
<gene>
    <name evidence="1" type="ORF">H9753_05300</name>
</gene>
<comment type="caution">
    <text evidence="1">The sequence shown here is derived from an EMBL/GenBank/DDBJ whole genome shotgun (WGS) entry which is preliminary data.</text>
</comment>
<accession>A0A9D2PMN5</accession>
<dbReference type="EMBL" id="DWVZ01000066">
    <property type="protein sequence ID" value="HJC63019.1"/>
    <property type="molecule type" value="Genomic_DNA"/>
</dbReference>
<reference evidence="1" key="2">
    <citation type="submission" date="2021-04" db="EMBL/GenBank/DDBJ databases">
        <authorList>
            <person name="Gilroy R."/>
        </authorList>
    </citation>
    <scope>NUCLEOTIDE SEQUENCE</scope>
    <source>
        <strain evidence="1">ChiBcec2-3848</strain>
    </source>
</reference>
<dbReference type="PANTHER" id="PTHR35866:SF1">
    <property type="entry name" value="YKGJ FAMILY CYSTEINE CLUSTER PROTEIN"/>
    <property type="match status" value="1"/>
</dbReference>
<name>A0A9D2PMN5_9FIRM</name>
<dbReference type="PANTHER" id="PTHR35866">
    <property type="entry name" value="PUTATIVE-RELATED"/>
    <property type="match status" value="1"/>
</dbReference>
<sequence length="210" mass="24610">MLREIDLAEVSDGKLYCRTDMAKLGCDDCRGCSACCRHMGDSIVLDPYDSYLLCKGLSVSFEQLLTFAAELRMVDQMILPNLKMAGEEEACPFLNEEGRCRIHAFRPGFCRMFPLGRVYQEDGFRYFLQVQECKKELRTKVKISKWLDIPNPKKYEAFVWQWHEFLKKAGKILASFSEQETQKKIAMYVLKTFYLAPYDGERDFYEQFEE</sequence>
<dbReference type="Proteomes" id="UP000823886">
    <property type="component" value="Unassembled WGS sequence"/>
</dbReference>
<proteinExistence type="predicted"/>
<reference evidence="1" key="1">
    <citation type="journal article" date="2021" name="PeerJ">
        <title>Extensive microbial diversity within the chicken gut microbiome revealed by metagenomics and culture.</title>
        <authorList>
            <person name="Gilroy R."/>
            <person name="Ravi A."/>
            <person name="Getino M."/>
            <person name="Pursley I."/>
            <person name="Horton D.L."/>
            <person name="Alikhan N.F."/>
            <person name="Baker D."/>
            <person name="Gharbi K."/>
            <person name="Hall N."/>
            <person name="Watson M."/>
            <person name="Adriaenssens E.M."/>
            <person name="Foster-Nyarko E."/>
            <person name="Jarju S."/>
            <person name="Secka A."/>
            <person name="Antonio M."/>
            <person name="Oren A."/>
            <person name="Chaudhuri R.R."/>
            <person name="La Ragione R."/>
            <person name="Hildebrand F."/>
            <person name="Pallen M.J."/>
        </authorList>
    </citation>
    <scope>NUCLEOTIDE SEQUENCE</scope>
    <source>
        <strain evidence="1">ChiBcec2-3848</strain>
    </source>
</reference>
<organism evidence="1 2">
    <name type="scientific">Candidatus Blautia merdavium</name>
    <dbReference type="NCBI Taxonomy" id="2838494"/>
    <lineage>
        <taxon>Bacteria</taxon>
        <taxon>Bacillati</taxon>
        <taxon>Bacillota</taxon>
        <taxon>Clostridia</taxon>
        <taxon>Lachnospirales</taxon>
        <taxon>Lachnospiraceae</taxon>
        <taxon>Blautia</taxon>
    </lineage>
</organism>
<evidence type="ECO:0000313" key="1">
    <source>
        <dbReference type="EMBL" id="HJC63019.1"/>
    </source>
</evidence>